<proteinExistence type="predicted"/>
<evidence type="ECO:0000313" key="1">
    <source>
        <dbReference type="EMBL" id="GAG05504.1"/>
    </source>
</evidence>
<gene>
    <name evidence="1" type="ORF">S01H1_36565</name>
</gene>
<feature type="non-terminal residue" evidence="1">
    <location>
        <position position="1"/>
    </location>
</feature>
<organism evidence="1">
    <name type="scientific">marine sediment metagenome</name>
    <dbReference type="NCBI Taxonomy" id="412755"/>
    <lineage>
        <taxon>unclassified sequences</taxon>
        <taxon>metagenomes</taxon>
        <taxon>ecological metagenomes</taxon>
    </lineage>
</organism>
<dbReference type="EMBL" id="BARS01022916">
    <property type="protein sequence ID" value="GAG05504.1"/>
    <property type="molecule type" value="Genomic_DNA"/>
</dbReference>
<comment type="caution">
    <text evidence="1">The sequence shown here is derived from an EMBL/GenBank/DDBJ whole genome shotgun (WGS) entry which is preliminary data.</text>
</comment>
<dbReference type="AlphaFoldDB" id="X0UID9"/>
<protein>
    <submittedName>
        <fullName evidence="1">Uncharacterized protein</fullName>
    </submittedName>
</protein>
<name>X0UID9_9ZZZZ</name>
<reference evidence="1" key="1">
    <citation type="journal article" date="2014" name="Front. Microbiol.">
        <title>High frequency of phylogenetically diverse reductive dehalogenase-homologous genes in deep subseafloor sedimentary metagenomes.</title>
        <authorList>
            <person name="Kawai M."/>
            <person name="Futagami T."/>
            <person name="Toyoda A."/>
            <person name="Takaki Y."/>
            <person name="Nishi S."/>
            <person name="Hori S."/>
            <person name="Arai W."/>
            <person name="Tsubouchi T."/>
            <person name="Morono Y."/>
            <person name="Uchiyama I."/>
            <person name="Ito T."/>
            <person name="Fujiyama A."/>
            <person name="Inagaki F."/>
            <person name="Takami H."/>
        </authorList>
    </citation>
    <scope>NUCLEOTIDE SEQUENCE</scope>
    <source>
        <strain evidence="1">Expedition CK06-06</strain>
    </source>
</reference>
<sequence>CVLALRLGYYIYKKNLYNENGINFFIDKCIVVGSGPFCWLPIKLKDNFSNLSNIQIFLHGSYYELTYDSDDSNDSNDSNDSDNISFCKVFDSSEDKKTIIYIDPIIFNIIGRDLYPNFEKIKTFSHYYPMYCIYDQTNESSINGKYSNLNVLEINTKKGFTINRYVAHDWDTYYGIILQYLDVDNINKYKSNEW</sequence>
<accession>X0UID9</accession>